<dbReference type="OrthoDB" id="6054449at2"/>
<evidence type="ECO:0000313" key="2">
    <source>
        <dbReference type="EMBL" id="KRG49312.1"/>
    </source>
</evidence>
<dbReference type="Pfam" id="PF04448">
    <property type="entry name" value="DUF551"/>
    <property type="match status" value="1"/>
</dbReference>
<protein>
    <recommendedName>
        <fullName evidence="1">DUF551 domain-containing protein</fullName>
    </recommendedName>
</protein>
<evidence type="ECO:0000259" key="1">
    <source>
        <dbReference type="Pfam" id="PF04448"/>
    </source>
</evidence>
<feature type="domain" description="DUF551" evidence="1">
    <location>
        <begin position="89"/>
        <end position="130"/>
    </location>
</feature>
<dbReference type="AlphaFoldDB" id="A0A0R0AWB4"/>
<proteinExistence type="predicted"/>
<dbReference type="InterPro" id="IPR007539">
    <property type="entry name" value="DUF551"/>
</dbReference>
<organism evidence="2 3">
    <name type="scientific">Stenotrophomonas beteli</name>
    <dbReference type="NCBI Taxonomy" id="3384461"/>
    <lineage>
        <taxon>Bacteria</taxon>
        <taxon>Pseudomonadati</taxon>
        <taxon>Pseudomonadota</taxon>
        <taxon>Gammaproteobacteria</taxon>
        <taxon>Lysobacterales</taxon>
        <taxon>Lysobacteraceae</taxon>
        <taxon>Stenotrophomonas</taxon>
        <taxon>Stenotrophomonas maltophilia group</taxon>
    </lineage>
</organism>
<reference evidence="2 3" key="1">
    <citation type="journal article" date="2016" name="Front. Microbiol.">
        <title>Genome Sequence of Type Strains of Genus Stenotrophomonas.</title>
        <authorList>
            <person name="Patil P.P."/>
            <person name="Midha S."/>
            <person name="Kumar S."/>
            <person name="Patil P.B."/>
        </authorList>
    </citation>
    <scope>NUCLEOTIDE SEQUENCE [LARGE SCALE GENOMIC DNA]</scope>
    <source>
        <strain evidence="2 3">LMG 978</strain>
    </source>
</reference>
<accession>A0A0R0AWB4</accession>
<dbReference type="EMBL" id="LLXV01000047">
    <property type="protein sequence ID" value="KRG49312.1"/>
    <property type="molecule type" value="Genomic_DNA"/>
</dbReference>
<sequence>MSKESIEQRARELLAECARKIGQPEYAYHVGCGGELDLEDQALIETLMIALTPQWQPIETAPVGKNADGVTWLFLAWGPEGDQSVGEGFRWRDKWFAGATFYCAGQERKYEIRETEISPTHWMPLPSVPEAA</sequence>
<comment type="caution">
    <text evidence="2">The sequence shown here is derived from an EMBL/GenBank/DDBJ whole genome shotgun (WGS) entry which is preliminary data.</text>
</comment>
<dbReference type="Proteomes" id="UP000051757">
    <property type="component" value="Unassembled WGS sequence"/>
</dbReference>
<name>A0A0R0AWB4_9GAMM</name>
<keyword evidence="3" id="KW-1185">Reference proteome</keyword>
<gene>
    <name evidence="2" type="ORF">ARC23_14600</name>
</gene>
<evidence type="ECO:0000313" key="3">
    <source>
        <dbReference type="Proteomes" id="UP000051757"/>
    </source>
</evidence>